<dbReference type="SUPFAM" id="SSF51306">
    <property type="entry name" value="LexA/Signal peptidase"/>
    <property type="match status" value="1"/>
</dbReference>
<sequence length="116" mass="13073">MAVSHLIKEPGFFTKFKVTPEDAIAIYADDDAMGDFIINGDIMIFDTSRTVPRSGRIFAIEYLGKLQVRQLSIEADGSWLLEGKNVNKEAYPDQRFPPEQLGLLRICGEFIYRQGG</sequence>
<dbReference type="Gene3D" id="2.10.109.10">
    <property type="entry name" value="Umud Fragment, subunit A"/>
    <property type="match status" value="1"/>
</dbReference>
<dbReference type="Pfam" id="PF00717">
    <property type="entry name" value="Peptidase_S24"/>
    <property type="match status" value="1"/>
</dbReference>
<evidence type="ECO:0000313" key="2">
    <source>
        <dbReference type="EMBL" id="GGC60353.1"/>
    </source>
</evidence>
<dbReference type="Proteomes" id="UP000637423">
    <property type="component" value="Unassembled WGS sequence"/>
</dbReference>
<keyword evidence="3" id="KW-1185">Reference proteome</keyword>
<dbReference type="InterPro" id="IPR015927">
    <property type="entry name" value="Peptidase_S24_S26A/B/C"/>
</dbReference>
<protein>
    <recommendedName>
        <fullName evidence="1">Peptidase S24/S26A/S26B/S26C domain-containing protein</fullName>
    </recommendedName>
</protein>
<dbReference type="CDD" id="cd06529">
    <property type="entry name" value="S24_LexA-like"/>
    <property type="match status" value="1"/>
</dbReference>
<name>A0A916U555_9BURK</name>
<reference evidence="2" key="2">
    <citation type="submission" date="2020-09" db="EMBL/GenBank/DDBJ databases">
        <authorList>
            <person name="Sun Q."/>
            <person name="Zhou Y."/>
        </authorList>
    </citation>
    <scope>NUCLEOTIDE SEQUENCE</scope>
    <source>
        <strain evidence="2">CGMCC 1.10998</strain>
    </source>
</reference>
<dbReference type="AlphaFoldDB" id="A0A916U555"/>
<reference evidence="2" key="1">
    <citation type="journal article" date="2014" name="Int. J. Syst. Evol. Microbiol.">
        <title>Complete genome sequence of Corynebacterium casei LMG S-19264T (=DSM 44701T), isolated from a smear-ripened cheese.</title>
        <authorList>
            <consortium name="US DOE Joint Genome Institute (JGI-PGF)"/>
            <person name="Walter F."/>
            <person name="Albersmeier A."/>
            <person name="Kalinowski J."/>
            <person name="Ruckert C."/>
        </authorList>
    </citation>
    <scope>NUCLEOTIDE SEQUENCE</scope>
    <source>
        <strain evidence="2">CGMCC 1.10998</strain>
    </source>
</reference>
<organism evidence="2 3">
    <name type="scientific">Undibacterium terreum</name>
    <dbReference type="NCBI Taxonomy" id="1224302"/>
    <lineage>
        <taxon>Bacteria</taxon>
        <taxon>Pseudomonadati</taxon>
        <taxon>Pseudomonadota</taxon>
        <taxon>Betaproteobacteria</taxon>
        <taxon>Burkholderiales</taxon>
        <taxon>Oxalobacteraceae</taxon>
        <taxon>Undibacterium</taxon>
    </lineage>
</organism>
<feature type="domain" description="Peptidase S24/S26A/S26B/S26C" evidence="1">
    <location>
        <begin position="18"/>
        <end position="100"/>
    </location>
</feature>
<dbReference type="InterPro" id="IPR036286">
    <property type="entry name" value="LexA/Signal_pep-like_sf"/>
</dbReference>
<dbReference type="RefSeq" id="WP_188564315.1">
    <property type="nucleotide sequence ID" value="NZ_BMED01000001.1"/>
</dbReference>
<dbReference type="InterPro" id="IPR039418">
    <property type="entry name" value="LexA-like"/>
</dbReference>
<proteinExistence type="predicted"/>
<evidence type="ECO:0000259" key="1">
    <source>
        <dbReference type="Pfam" id="PF00717"/>
    </source>
</evidence>
<gene>
    <name evidence="2" type="ORF">GCM10011396_04020</name>
</gene>
<dbReference type="EMBL" id="BMED01000001">
    <property type="protein sequence ID" value="GGC60353.1"/>
    <property type="molecule type" value="Genomic_DNA"/>
</dbReference>
<comment type="caution">
    <text evidence="2">The sequence shown here is derived from an EMBL/GenBank/DDBJ whole genome shotgun (WGS) entry which is preliminary data.</text>
</comment>
<accession>A0A916U555</accession>
<evidence type="ECO:0000313" key="3">
    <source>
        <dbReference type="Proteomes" id="UP000637423"/>
    </source>
</evidence>